<evidence type="ECO:0000256" key="1">
    <source>
        <dbReference type="SAM" id="MobiDB-lite"/>
    </source>
</evidence>
<reference evidence="3" key="1">
    <citation type="journal article" date="2017" name="bioRxiv">
        <title>Conservation of a gene cluster reveals novel cercosporin biosynthetic mechanisms and extends production to the genus Colletotrichum.</title>
        <authorList>
            <person name="de Jonge R."/>
            <person name="Ebert M.K."/>
            <person name="Huitt-Roehl C.R."/>
            <person name="Pal P."/>
            <person name="Suttle J.C."/>
            <person name="Spanner R.E."/>
            <person name="Neubauer J.D."/>
            <person name="Jurick W.M.II."/>
            <person name="Stott K.A."/>
            <person name="Secor G.A."/>
            <person name="Thomma B.P.H.J."/>
            <person name="Van de Peer Y."/>
            <person name="Townsend C.A."/>
            <person name="Bolton M.D."/>
        </authorList>
    </citation>
    <scope>NUCLEOTIDE SEQUENCE [LARGE SCALE GENOMIC DNA]</scope>
    <source>
        <strain evidence="3">CBS538.71</strain>
    </source>
</reference>
<dbReference type="AlphaFoldDB" id="A0A2S6BXF1"/>
<dbReference type="Proteomes" id="UP000237631">
    <property type="component" value="Unassembled WGS sequence"/>
</dbReference>
<comment type="caution">
    <text evidence="2">The sequence shown here is derived from an EMBL/GenBank/DDBJ whole genome shotgun (WGS) entry which is preliminary data.</text>
</comment>
<proteinExistence type="predicted"/>
<dbReference type="EMBL" id="PNEN01001717">
    <property type="protein sequence ID" value="PPJ52148.1"/>
    <property type="molecule type" value="Genomic_DNA"/>
</dbReference>
<name>A0A2S6BXF1_9PEZI</name>
<evidence type="ECO:0008006" key="4">
    <source>
        <dbReference type="Google" id="ProtNLM"/>
    </source>
</evidence>
<accession>A0A2S6BXF1</accession>
<gene>
    <name evidence="2" type="ORF">CBER1_10988</name>
</gene>
<sequence>MPPSMLNDRSRQPQTPYPYENLCPEHIDCTTSRADGDFEPGYVTDPEAFAFGNDFAWQEVPKTSTEALNAAPHSAARVAPRPEIVNADTTTNPRVLGSPFVVQRDEKPQVNQDMHVQWPSSGKRARSGDHLVNERPIKRPRPLVISTGYPSHPCHWVPKTPECPSWQFQDIVAERQSAHGTEYNVEWRNSWVLQSQMPDVTPVLRNHIKRFGRPWEGYSQHQK</sequence>
<organism evidence="2 3">
    <name type="scientific">Cercospora berteroae</name>
    <dbReference type="NCBI Taxonomy" id="357750"/>
    <lineage>
        <taxon>Eukaryota</taxon>
        <taxon>Fungi</taxon>
        <taxon>Dikarya</taxon>
        <taxon>Ascomycota</taxon>
        <taxon>Pezizomycotina</taxon>
        <taxon>Dothideomycetes</taxon>
        <taxon>Dothideomycetidae</taxon>
        <taxon>Mycosphaerellales</taxon>
        <taxon>Mycosphaerellaceae</taxon>
        <taxon>Cercospora</taxon>
    </lineage>
</organism>
<protein>
    <recommendedName>
        <fullName evidence="4">Chromo domain-containing protein</fullName>
    </recommendedName>
</protein>
<evidence type="ECO:0000313" key="3">
    <source>
        <dbReference type="Proteomes" id="UP000237631"/>
    </source>
</evidence>
<feature type="region of interest" description="Disordered" evidence="1">
    <location>
        <begin position="1"/>
        <end position="23"/>
    </location>
</feature>
<keyword evidence="3" id="KW-1185">Reference proteome</keyword>
<evidence type="ECO:0000313" key="2">
    <source>
        <dbReference type="EMBL" id="PPJ52148.1"/>
    </source>
</evidence>